<dbReference type="AlphaFoldDB" id="L0DPM9"/>
<evidence type="ECO:0000313" key="5">
    <source>
        <dbReference type="EMBL" id="AGA30775.1"/>
    </source>
</evidence>
<dbReference type="PANTHER" id="PTHR48111">
    <property type="entry name" value="REGULATOR OF RPOS"/>
    <property type="match status" value="1"/>
</dbReference>
<keyword evidence="2" id="KW-0597">Phosphoprotein</keyword>
<reference evidence="5 6" key="1">
    <citation type="submission" date="2012-02" db="EMBL/GenBank/DDBJ databases">
        <title>Complete sequence of chromosome of Singulisphaera acidiphila DSM 18658.</title>
        <authorList>
            <consortium name="US DOE Joint Genome Institute (JGI-PGF)"/>
            <person name="Lucas S."/>
            <person name="Copeland A."/>
            <person name="Lapidus A."/>
            <person name="Glavina del Rio T."/>
            <person name="Dalin E."/>
            <person name="Tice H."/>
            <person name="Bruce D."/>
            <person name="Goodwin L."/>
            <person name="Pitluck S."/>
            <person name="Peters L."/>
            <person name="Ovchinnikova G."/>
            <person name="Chertkov O."/>
            <person name="Kyrpides N."/>
            <person name="Mavromatis K."/>
            <person name="Ivanova N."/>
            <person name="Brettin T."/>
            <person name="Detter J.C."/>
            <person name="Han C."/>
            <person name="Larimer F."/>
            <person name="Land M."/>
            <person name="Hauser L."/>
            <person name="Markowitz V."/>
            <person name="Cheng J.-F."/>
            <person name="Hugenholtz P."/>
            <person name="Woyke T."/>
            <person name="Wu D."/>
            <person name="Tindall B."/>
            <person name="Pomrenke H."/>
            <person name="Brambilla E."/>
            <person name="Klenk H.-P."/>
            <person name="Eisen J.A."/>
        </authorList>
    </citation>
    <scope>NUCLEOTIDE SEQUENCE [LARGE SCALE GENOMIC DNA]</scope>
    <source>
        <strain evidence="6">ATCC BAA-1392 / DSM 18658 / VKM B-2454 / MOB10</strain>
    </source>
</reference>
<dbReference type="InterPro" id="IPR001789">
    <property type="entry name" value="Sig_transdc_resp-reg_receiver"/>
</dbReference>
<dbReference type="SMART" id="SM00448">
    <property type="entry name" value="REC"/>
    <property type="match status" value="1"/>
</dbReference>
<dbReference type="SUPFAM" id="SSF52172">
    <property type="entry name" value="CheY-like"/>
    <property type="match status" value="1"/>
</dbReference>
<dbReference type="HOGENOM" id="CLU_000445_14_1_0"/>
<dbReference type="InterPro" id="IPR007492">
    <property type="entry name" value="LytTR_DNA-bd_dom"/>
</dbReference>
<dbReference type="GO" id="GO:0000976">
    <property type="term" value="F:transcription cis-regulatory region binding"/>
    <property type="evidence" value="ECO:0007669"/>
    <property type="project" value="TreeGrafter"/>
</dbReference>
<accession>L0DPM9</accession>
<feature type="domain" description="HTH LytTR-type" evidence="4">
    <location>
        <begin position="147"/>
        <end position="245"/>
    </location>
</feature>
<sequence length="247" mass="26973">MIRVVVVEDESLARRYLNRLLVETGKVEVVGEASDGQEGFRLCVGAAPDAVFLDIQIPGPDGLSLAARLLTLPRPPLVVFVTAFAGHAIDAFKVEAVDYLLKPIDVDQVLRAVRRLEHRLGPLLRASAGDGLSGDRLPVRSPGEEVVCLLARRDILAVLRRGRRTWVHTATGEIPTHYPLKALADWLGGPPFLLLARDSVVNMDAVAEVRHLGDRRYRVHMADRCQSVVAVSRSGAARLAELLKPPV</sequence>
<dbReference type="STRING" id="886293.Sinac_6705"/>
<dbReference type="InterPro" id="IPR011006">
    <property type="entry name" value="CheY-like_superfamily"/>
</dbReference>
<dbReference type="Pfam" id="PF00072">
    <property type="entry name" value="Response_reg"/>
    <property type="match status" value="1"/>
</dbReference>
<evidence type="ECO:0000256" key="1">
    <source>
        <dbReference type="ARBA" id="ARBA00023125"/>
    </source>
</evidence>
<feature type="modified residue" description="4-aspartylphosphate" evidence="2">
    <location>
        <position position="54"/>
    </location>
</feature>
<dbReference type="PROSITE" id="PS50930">
    <property type="entry name" value="HTH_LYTTR"/>
    <property type="match status" value="1"/>
</dbReference>
<dbReference type="GO" id="GO:0032993">
    <property type="term" value="C:protein-DNA complex"/>
    <property type="evidence" value="ECO:0007669"/>
    <property type="project" value="TreeGrafter"/>
</dbReference>
<keyword evidence="1" id="KW-0238">DNA-binding</keyword>
<dbReference type="PROSITE" id="PS50110">
    <property type="entry name" value="RESPONSE_REGULATORY"/>
    <property type="match status" value="1"/>
</dbReference>
<evidence type="ECO:0000256" key="2">
    <source>
        <dbReference type="PROSITE-ProRule" id="PRU00169"/>
    </source>
</evidence>
<dbReference type="Gene3D" id="2.40.50.1020">
    <property type="entry name" value="LytTr DNA-binding domain"/>
    <property type="match status" value="1"/>
</dbReference>
<feature type="domain" description="Response regulatory" evidence="3">
    <location>
        <begin position="3"/>
        <end position="117"/>
    </location>
</feature>
<protein>
    <submittedName>
        <fullName evidence="5">Response regulator of the LytR/AlgR family</fullName>
    </submittedName>
</protein>
<dbReference type="EMBL" id="CP003364">
    <property type="protein sequence ID" value="AGA30775.1"/>
    <property type="molecule type" value="Genomic_DNA"/>
</dbReference>
<organism evidence="5 6">
    <name type="scientific">Singulisphaera acidiphila (strain ATCC BAA-1392 / DSM 18658 / VKM B-2454 / MOB10)</name>
    <dbReference type="NCBI Taxonomy" id="886293"/>
    <lineage>
        <taxon>Bacteria</taxon>
        <taxon>Pseudomonadati</taxon>
        <taxon>Planctomycetota</taxon>
        <taxon>Planctomycetia</taxon>
        <taxon>Isosphaerales</taxon>
        <taxon>Isosphaeraceae</taxon>
        <taxon>Singulisphaera</taxon>
    </lineage>
</organism>
<dbReference type="InterPro" id="IPR039420">
    <property type="entry name" value="WalR-like"/>
</dbReference>
<evidence type="ECO:0000259" key="3">
    <source>
        <dbReference type="PROSITE" id="PS50110"/>
    </source>
</evidence>
<name>L0DPM9_SINAD</name>
<dbReference type="Pfam" id="PF04397">
    <property type="entry name" value="LytTR"/>
    <property type="match status" value="1"/>
</dbReference>
<dbReference type="GO" id="GO:0006355">
    <property type="term" value="P:regulation of DNA-templated transcription"/>
    <property type="evidence" value="ECO:0007669"/>
    <property type="project" value="TreeGrafter"/>
</dbReference>
<dbReference type="Proteomes" id="UP000010798">
    <property type="component" value="Chromosome"/>
</dbReference>
<dbReference type="SMART" id="SM00850">
    <property type="entry name" value="LytTR"/>
    <property type="match status" value="1"/>
</dbReference>
<dbReference type="GO" id="GO:0005829">
    <property type="term" value="C:cytosol"/>
    <property type="evidence" value="ECO:0007669"/>
    <property type="project" value="TreeGrafter"/>
</dbReference>
<dbReference type="PANTHER" id="PTHR48111:SF69">
    <property type="entry name" value="RESPONSE REGULATOR RECEIVER"/>
    <property type="match status" value="1"/>
</dbReference>
<dbReference type="OrthoDB" id="271936at2"/>
<dbReference type="GO" id="GO:0000156">
    <property type="term" value="F:phosphorelay response regulator activity"/>
    <property type="evidence" value="ECO:0007669"/>
    <property type="project" value="TreeGrafter"/>
</dbReference>
<evidence type="ECO:0000313" key="6">
    <source>
        <dbReference type="Proteomes" id="UP000010798"/>
    </source>
</evidence>
<keyword evidence="6" id="KW-1185">Reference proteome</keyword>
<dbReference type="Gene3D" id="3.40.50.2300">
    <property type="match status" value="1"/>
</dbReference>
<dbReference type="eggNOG" id="COG3279">
    <property type="taxonomic scope" value="Bacteria"/>
</dbReference>
<dbReference type="KEGG" id="saci:Sinac_6705"/>
<proteinExistence type="predicted"/>
<dbReference type="RefSeq" id="WP_015249853.1">
    <property type="nucleotide sequence ID" value="NC_019892.1"/>
</dbReference>
<gene>
    <name evidence="5" type="ordered locus">Sinac_6705</name>
</gene>
<evidence type="ECO:0000259" key="4">
    <source>
        <dbReference type="PROSITE" id="PS50930"/>
    </source>
</evidence>